<evidence type="ECO:0000313" key="1">
    <source>
        <dbReference type="EMBL" id="RHY03236.1"/>
    </source>
</evidence>
<proteinExistence type="predicted"/>
<dbReference type="Proteomes" id="UP000265427">
    <property type="component" value="Unassembled WGS sequence"/>
</dbReference>
<organism evidence="1 2">
    <name type="scientific">Aphanomyces astaci</name>
    <name type="common">Crayfish plague agent</name>
    <dbReference type="NCBI Taxonomy" id="112090"/>
    <lineage>
        <taxon>Eukaryota</taxon>
        <taxon>Sar</taxon>
        <taxon>Stramenopiles</taxon>
        <taxon>Oomycota</taxon>
        <taxon>Saprolegniomycetes</taxon>
        <taxon>Saprolegniales</taxon>
        <taxon>Verrucalvaceae</taxon>
        <taxon>Aphanomyces</taxon>
    </lineage>
</organism>
<protein>
    <recommendedName>
        <fullName evidence="3">DDE Tnp4 domain-containing protein</fullName>
    </recommendedName>
</protein>
<sequence length="263" mass="30019">MSLHEPGSVSDVTMVRDRLDVHTAVLAKDGNNGAFNDIGELFHGFPNSWAVLVDKVYIGLTSAVRAIHPKKKPVNGLFYRVDLDRNANVLSDGVIVENFFGRVCLLRKISNSTFVWGTKLNDAIQRLAFALTNFHVFTMPLRQDDHHQYRSVLARYKRMVDDNKSKRAAAALWKDWLIEIRRQVRIRNATNLKLRRLSRSAMVSWITGTWNNLPQSVILNGFRKCQLIAGAIEENGNMEGSLDDHELKDLMKEMAIKYTILLR</sequence>
<evidence type="ECO:0008006" key="3">
    <source>
        <dbReference type="Google" id="ProtNLM"/>
    </source>
</evidence>
<evidence type="ECO:0000313" key="2">
    <source>
        <dbReference type="Proteomes" id="UP000265427"/>
    </source>
</evidence>
<dbReference type="AlphaFoldDB" id="A0A397A840"/>
<reference evidence="1 2" key="1">
    <citation type="submission" date="2018-08" db="EMBL/GenBank/DDBJ databases">
        <title>Aphanomyces genome sequencing and annotation.</title>
        <authorList>
            <person name="Minardi D."/>
            <person name="Oidtmann B."/>
            <person name="Van Der Giezen M."/>
            <person name="Studholme D.J."/>
        </authorList>
    </citation>
    <scope>NUCLEOTIDE SEQUENCE [LARGE SCALE GENOMIC DNA]</scope>
    <source>
        <strain evidence="1 2">Kv</strain>
    </source>
</reference>
<gene>
    <name evidence="1" type="ORF">DYB36_007874</name>
</gene>
<comment type="caution">
    <text evidence="1">The sequence shown here is derived from an EMBL/GenBank/DDBJ whole genome shotgun (WGS) entry which is preliminary data.</text>
</comment>
<dbReference type="EMBL" id="QUSZ01007199">
    <property type="protein sequence ID" value="RHY03236.1"/>
    <property type="molecule type" value="Genomic_DNA"/>
</dbReference>
<name>A0A397A840_APHAT</name>
<dbReference type="VEuPathDB" id="FungiDB:H257_16041"/>
<accession>A0A397A840</accession>